<name>A0A9Q8MU99_9LACO</name>
<dbReference type="GO" id="GO:0016747">
    <property type="term" value="F:acyltransferase activity, transferring groups other than amino-acyl groups"/>
    <property type="evidence" value="ECO:0007669"/>
    <property type="project" value="InterPro"/>
</dbReference>
<dbReference type="InterPro" id="IPR016181">
    <property type="entry name" value="Acyl_CoA_acyltransferase"/>
</dbReference>
<dbReference type="GeneID" id="58108409"/>
<dbReference type="EMBL" id="QUBG01000003">
    <property type="protein sequence ID" value="TPR44200.1"/>
    <property type="molecule type" value="Genomic_DNA"/>
</dbReference>
<gene>
    <name evidence="2" type="ORF">DY130_03950</name>
</gene>
<comment type="caution">
    <text evidence="2">The sequence shown here is derived from an EMBL/GenBank/DDBJ whole genome shotgun (WGS) entry which is preliminary data.</text>
</comment>
<dbReference type="Gene3D" id="3.40.630.30">
    <property type="match status" value="1"/>
</dbReference>
<dbReference type="InterPro" id="IPR000182">
    <property type="entry name" value="GNAT_dom"/>
</dbReference>
<evidence type="ECO:0000259" key="1">
    <source>
        <dbReference type="PROSITE" id="PS51186"/>
    </source>
</evidence>
<dbReference type="PROSITE" id="PS51186">
    <property type="entry name" value="GNAT"/>
    <property type="match status" value="1"/>
</dbReference>
<protein>
    <submittedName>
        <fullName evidence="2">N-acetyltransferase</fullName>
    </submittedName>
</protein>
<dbReference type="SUPFAM" id="SSF55729">
    <property type="entry name" value="Acyl-CoA N-acyltransferases (Nat)"/>
    <property type="match status" value="1"/>
</dbReference>
<dbReference type="PANTHER" id="PTHR43415:SF4">
    <property type="entry name" value="N-ACETYLTRANSFERASE DOMAIN-CONTAINING PROTEIN"/>
    <property type="match status" value="1"/>
</dbReference>
<evidence type="ECO:0000313" key="2">
    <source>
        <dbReference type="EMBL" id="TPR44200.1"/>
    </source>
</evidence>
<accession>A0A9Q8MU99</accession>
<dbReference type="RefSeq" id="WP_140934457.1">
    <property type="nucleotide sequence ID" value="NZ_QUBF01000003.1"/>
</dbReference>
<dbReference type="AlphaFoldDB" id="A0A9Q8MU99"/>
<dbReference type="Proteomes" id="UP000784700">
    <property type="component" value="Unassembled WGS sequence"/>
</dbReference>
<reference evidence="2" key="1">
    <citation type="submission" date="2018-08" db="EMBL/GenBank/DDBJ databases">
        <title>Comparative genomics of wild bee and flower associated Lactobacillus reveals potential adaptation to the bee host.</title>
        <authorList>
            <person name="Vuong H.Q."/>
            <person name="Mcfrederick Q.S."/>
        </authorList>
    </citation>
    <scope>NUCLEOTIDE SEQUENCE</scope>
    <source>
        <strain evidence="2">HV_63</strain>
    </source>
</reference>
<organism evidence="2 3">
    <name type="scientific">Apilactobacillus micheneri</name>
    <dbReference type="NCBI Taxonomy" id="1899430"/>
    <lineage>
        <taxon>Bacteria</taxon>
        <taxon>Bacillati</taxon>
        <taxon>Bacillota</taxon>
        <taxon>Bacilli</taxon>
        <taxon>Lactobacillales</taxon>
        <taxon>Lactobacillaceae</taxon>
        <taxon>Apilactobacillus</taxon>
    </lineage>
</organism>
<feature type="domain" description="N-acetyltransferase" evidence="1">
    <location>
        <begin position="3"/>
        <end position="162"/>
    </location>
</feature>
<dbReference type="PANTHER" id="PTHR43415">
    <property type="entry name" value="SPERMIDINE N(1)-ACETYLTRANSFERASE"/>
    <property type="match status" value="1"/>
</dbReference>
<evidence type="ECO:0000313" key="3">
    <source>
        <dbReference type="Proteomes" id="UP000784700"/>
    </source>
</evidence>
<dbReference type="Pfam" id="PF13302">
    <property type="entry name" value="Acetyltransf_3"/>
    <property type="match status" value="1"/>
</dbReference>
<sequence>MKISLKKIKKIDLEDFWNVAYKDKNAAWTKFNGPYFKDKLPEKEGFIHGEASKKHLNNNMYKAIWCDGEIVGSVSAYYEDGNLKRWLDVGICIYDDSNWHKGIGKIALKKWIDEMFALVDLPHIGLTTWSGNQSMMHLAKKIGLNKEAEIPKVRYWENKYWDSIKYGILRNDWNNLKGGEENIIL</sequence>
<proteinExistence type="predicted"/>